<reference evidence="2 3" key="1">
    <citation type="submission" date="2020-07" db="EMBL/GenBank/DDBJ databases">
        <title>Huge and variable diversity of episymbiotic CPR bacteria and DPANN archaea in groundwater ecosystems.</title>
        <authorList>
            <person name="He C.Y."/>
            <person name="Keren R."/>
            <person name="Whittaker M."/>
            <person name="Farag I.F."/>
            <person name="Doudna J."/>
            <person name="Cate J.H.D."/>
            <person name="Banfield J.F."/>
        </authorList>
    </citation>
    <scope>NUCLEOTIDE SEQUENCE [LARGE SCALE GENOMIC DNA]</scope>
    <source>
        <strain evidence="2">NC_groundwater_541_Ag_S-0.1um_46_50</strain>
    </source>
</reference>
<evidence type="ECO:0000313" key="2">
    <source>
        <dbReference type="EMBL" id="QQG45587.1"/>
    </source>
</evidence>
<accession>A0A7T5RK49</accession>
<dbReference type="Gene3D" id="3.40.1440.10">
    <property type="entry name" value="GIY-YIG endonuclease"/>
    <property type="match status" value="1"/>
</dbReference>
<dbReference type="CDD" id="cd10449">
    <property type="entry name" value="GIY-YIG_SLX1_like"/>
    <property type="match status" value="1"/>
</dbReference>
<dbReference type="SUPFAM" id="SSF82771">
    <property type="entry name" value="GIY-YIG endonuclease"/>
    <property type="match status" value="1"/>
</dbReference>
<sequence>MAITYILFSSSCGKFYVGSSRNDNIRVRLSAHNAGRVKSTKSYRPWTIVTTEKLQSYSDARKRELFLKSGVGRKLIAEKFGFLKS</sequence>
<name>A0A7T5RK49_9BACT</name>
<dbReference type="Pfam" id="PF01541">
    <property type="entry name" value="GIY-YIG"/>
    <property type="match status" value="1"/>
</dbReference>
<organism evidence="2 3">
    <name type="scientific">Candidatus Sungiibacteriota bacterium</name>
    <dbReference type="NCBI Taxonomy" id="2750080"/>
    <lineage>
        <taxon>Bacteria</taxon>
        <taxon>Candidatus Sungiibacteriota</taxon>
    </lineage>
</organism>
<feature type="domain" description="GIY-YIG" evidence="1">
    <location>
        <begin position="1"/>
        <end position="77"/>
    </location>
</feature>
<dbReference type="Proteomes" id="UP000595618">
    <property type="component" value="Chromosome"/>
</dbReference>
<proteinExistence type="predicted"/>
<evidence type="ECO:0000259" key="1">
    <source>
        <dbReference type="PROSITE" id="PS50164"/>
    </source>
</evidence>
<dbReference type="EMBL" id="CP066690">
    <property type="protein sequence ID" value="QQG45587.1"/>
    <property type="molecule type" value="Genomic_DNA"/>
</dbReference>
<dbReference type="AlphaFoldDB" id="A0A7T5RK49"/>
<evidence type="ECO:0000313" key="3">
    <source>
        <dbReference type="Proteomes" id="UP000595618"/>
    </source>
</evidence>
<dbReference type="PROSITE" id="PS50164">
    <property type="entry name" value="GIY_YIG"/>
    <property type="match status" value="1"/>
</dbReference>
<protein>
    <submittedName>
        <fullName evidence="2">GIY-YIG nuclease family protein</fullName>
    </submittedName>
</protein>
<dbReference type="InterPro" id="IPR035901">
    <property type="entry name" value="GIY-YIG_endonuc_sf"/>
</dbReference>
<dbReference type="InterPro" id="IPR000305">
    <property type="entry name" value="GIY-YIG_endonuc"/>
</dbReference>
<gene>
    <name evidence="2" type="ORF">HYW89_01525</name>
</gene>